<comment type="caution">
    <text evidence="1">The sequence shown here is derived from an EMBL/GenBank/DDBJ whole genome shotgun (WGS) entry which is preliminary data.</text>
</comment>
<keyword evidence="2" id="KW-1185">Reference proteome</keyword>
<dbReference type="EMBL" id="CACTIH010000128">
    <property type="protein sequence ID" value="CAA2954826.1"/>
    <property type="molecule type" value="Genomic_DNA"/>
</dbReference>
<gene>
    <name evidence="1" type="ORF">OLEA9_A022279</name>
</gene>
<protein>
    <submittedName>
        <fullName evidence="1">Uncharacterized protein</fullName>
    </submittedName>
</protein>
<organism evidence="1 2">
    <name type="scientific">Olea europaea subsp. europaea</name>
    <dbReference type="NCBI Taxonomy" id="158383"/>
    <lineage>
        <taxon>Eukaryota</taxon>
        <taxon>Viridiplantae</taxon>
        <taxon>Streptophyta</taxon>
        <taxon>Embryophyta</taxon>
        <taxon>Tracheophyta</taxon>
        <taxon>Spermatophyta</taxon>
        <taxon>Magnoliopsida</taxon>
        <taxon>eudicotyledons</taxon>
        <taxon>Gunneridae</taxon>
        <taxon>Pentapetalae</taxon>
        <taxon>asterids</taxon>
        <taxon>lamiids</taxon>
        <taxon>Lamiales</taxon>
        <taxon>Oleaceae</taxon>
        <taxon>Oleeae</taxon>
        <taxon>Olea</taxon>
    </lineage>
</organism>
<proteinExistence type="predicted"/>
<sequence>MISFKDAGESHTENESIPSRFKRIGKIPKPQESPILSGITMNDFLQYEEEARIVGTFVPEKGYYGTMKKKFGQFIFFEGADPTMMLIAKAWRFAQASNLGVASGIASTQQGGAAMLVGSAEIYNGSAVDLSFVTVYQPRERFGGIQGRQLRVLKGDKGGRVTRVGAVRVTGGEGLTFQVQGRHYVGCRFCDHFRGERGSATGAAILPATSVNQLQEQWNWARDLQFGWRVVALTVVVGSFW</sequence>
<dbReference type="Gramene" id="OE9A022279T1">
    <property type="protein sequence ID" value="OE9A022279C1"/>
    <property type="gene ID" value="OE9A022279"/>
</dbReference>
<reference evidence="1 2" key="1">
    <citation type="submission" date="2019-12" db="EMBL/GenBank/DDBJ databases">
        <authorList>
            <person name="Alioto T."/>
            <person name="Alioto T."/>
            <person name="Gomez Garrido J."/>
        </authorList>
    </citation>
    <scope>NUCLEOTIDE SEQUENCE [LARGE SCALE GENOMIC DNA]</scope>
</reference>
<accession>A0A8S0PL30</accession>
<name>A0A8S0PL30_OLEEU</name>
<evidence type="ECO:0000313" key="2">
    <source>
        <dbReference type="Proteomes" id="UP000594638"/>
    </source>
</evidence>
<dbReference type="Proteomes" id="UP000594638">
    <property type="component" value="Unassembled WGS sequence"/>
</dbReference>
<dbReference type="AlphaFoldDB" id="A0A8S0PL30"/>
<evidence type="ECO:0000313" key="1">
    <source>
        <dbReference type="EMBL" id="CAA2954826.1"/>
    </source>
</evidence>